<evidence type="ECO:0000313" key="1">
    <source>
        <dbReference type="EMBL" id="QUD86719.1"/>
    </source>
</evidence>
<sequence length="401" mass="43912">MAASACLRILLDISDEKLARLDALGPLVTRVTNAFLQARWAPPKRFVVLTPYSFMLTDPQTHELDVMRLQQLAAELKQQLFGSSDTGEVTLLLHDGDESATARFVTIDHQTLRRVTIDPSQPLPFAGRVLKLSTAFAGSGADLGWERIDNEPGAGGSLGRRRRGGPRFHGVYFKVSQCFVGSGVSAPITSSVEDFNLFGDADQLPGEAAVEFDMACLKVAADHLSGRPWSGALFVPVSFVAVLRPATRDTYMAGFARLPREKRYQLVAAVYDVPRMPGRHAFVNLRDMLDPHFSQIDLQINDPGFDLENVPAGAVNTVTLRLPDGNEMVRSQAIRRFAEKRPTFKRLQISAAYTNVCTKAELTDCLKQPISFVSGYAVCGPLRKPVGAEDCPPADLPWISA</sequence>
<organism evidence="1 2">
    <name type="scientific">Phenylobacterium montanum</name>
    <dbReference type="NCBI Taxonomy" id="2823693"/>
    <lineage>
        <taxon>Bacteria</taxon>
        <taxon>Pseudomonadati</taxon>
        <taxon>Pseudomonadota</taxon>
        <taxon>Alphaproteobacteria</taxon>
        <taxon>Caulobacterales</taxon>
        <taxon>Caulobacteraceae</taxon>
        <taxon>Phenylobacterium</taxon>
    </lineage>
</organism>
<dbReference type="KEGG" id="caul:KCG34_16765"/>
<gene>
    <name evidence="1" type="ORF">KCG34_16765</name>
</gene>
<proteinExistence type="predicted"/>
<name>A0A975FWU4_9CAUL</name>
<protein>
    <submittedName>
        <fullName evidence="1">Uncharacterized protein</fullName>
    </submittedName>
</protein>
<dbReference type="AlphaFoldDB" id="A0A975FWU4"/>
<dbReference type="EMBL" id="CP073078">
    <property type="protein sequence ID" value="QUD86719.1"/>
    <property type="molecule type" value="Genomic_DNA"/>
</dbReference>
<keyword evidence="2" id="KW-1185">Reference proteome</keyword>
<dbReference type="Proteomes" id="UP000676409">
    <property type="component" value="Chromosome"/>
</dbReference>
<reference evidence="1" key="1">
    <citation type="submission" date="2021-04" db="EMBL/GenBank/DDBJ databases">
        <title>The complete genome sequence of Caulobacter sp. S6.</title>
        <authorList>
            <person name="Tang Y."/>
            <person name="Ouyang W."/>
            <person name="Liu Q."/>
            <person name="Huang B."/>
            <person name="Guo Z."/>
            <person name="Lei P."/>
        </authorList>
    </citation>
    <scope>NUCLEOTIDE SEQUENCE</scope>
    <source>
        <strain evidence="1">S6</strain>
    </source>
</reference>
<evidence type="ECO:0000313" key="2">
    <source>
        <dbReference type="Proteomes" id="UP000676409"/>
    </source>
</evidence>
<accession>A0A975FWU4</accession>
<dbReference type="RefSeq" id="WP_211936772.1">
    <property type="nucleotide sequence ID" value="NZ_CP073078.1"/>
</dbReference>